<dbReference type="InterPro" id="IPR004027">
    <property type="entry name" value="SEC_C_motif"/>
</dbReference>
<dbReference type="SUPFAM" id="SSF103642">
    <property type="entry name" value="Sec-C motif"/>
    <property type="match status" value="1"/>
</dbReference>
<reference evidence="1 2" key="1">
    <citation type="submission" date="2009-03" db="EMBL/GenBank/DDBJ databases">
        <title>Comparison of the complete genome sequences of Rhodococcus erythropolis PR4 and Rhodococcus opacus B4.</title>
        <authorList>
            <person name="Takarada H."/>
            <person name="Sekine M."/>
            <person name="Hosoyama A."/>
            <person name="Yamada R."/>
            <person name="Fujisawa T."/>
            <person name="Omata S."/>
            <person name="Shimizu A."/>
            <person name="Tsukatani N."/>
            <person name="Tanikawa S."/>
            <person name="Fujita N."/>
            <person name="Harayama S."/>
        </authorList>
    </citation>
    <scope>NUCLEOTIDE SEQUENCE [LARGE SCALE GENOMIC DNA]</scope>
    <source>
        <strain evidence="1 2">B4</strain>
    </source>
</reference>
<dbReference type="AlphaFoldDB" id="C1ASC9"/>
<organism evidence="1 2">
    <name type="scientific">Rhodococcus opacus (strain B4)</name>
    <dbReference type="NCBI Taxonomy" id="632772"/>
    <lineage>
        <taxon>Bacteria</taxon>
        <taxon>Bacillati</taxon>
        <taxon>Actinomycetota</taxon>
        <taxon>Actinomycetes</taxon>
        <taxon>Mycobacteriales</taxon>
        <taxon>Nocardiaceae</taxon>
        <taxon>Rhodococcus</taxon>
    </lineage>
</organism>
<dbReference type="SUPFAM" id="SSF48452">
    <property type="entry name" value="TPR-like"/>
    <property type="match status" value="1"/>
</dbReference>
<sequence>MRRYHRSVTDPTDPTAEAAMSLLREHGPLHPDEWARRLVAEGHGYLADMEELTEYIGHPRLGYLADGRSAALDALLDGRVLTHRLTEMEISSGILDANPDLMPLLPFDDDDPAAGGLRILFRDLDDDVFDERGALDADWPADAALLLEPDALTGLRPGDLVALTFTGGVLRLTAAENPPAPAPDLTAALTGLVTEDRPEPLDGVIWQLMADDPSLLTAPTTPLGELITAAGYVCDGDDIAAAGFDFAAHRGKAHMATVAAAHHLTDDQTDAVLAFLALIGVLERTPDDQRAAAVDAVAANFGDRFAGLAHPNAARAAFGEAYATAHAGTDTLRSAAAVLRDRGPRRIAPTAHWLAGKAAELDGWTADAERHYERALAVDPNWDEALEALARFASDRGDAVRAIGLLDRVEGAYREPMYDLLQSFLPVDRPDLGRNDRCWCGSGRKYKACHLGTAEHSLEQRAGWLYQKAGSFAQGIEWRPLLLSLAQIRSVHNDDPFALYHALDDPLVADVVMFECGAFARFVAERGVLLPADELLLAQQWSLTERSVHEVETVRPGEGLTLRDVRTGDRHEVTERTASRQLRVGDFFCARVVPAGSTTQIFGGIEPIAPGQRGQLIELLDSNATDPEELVEFLSARFAPPRLITPDGHPMVACRAVFEIADTTGIRRKLSRRFGAADNDRWTWTEQNSVLGVLTLTRSTDRWELEAEAMNEPRFESLIDAVRAADPGGRLREQTRTPAAELIAQTQDNGAHPHQPVDPEDPEIAATLDEHIRRYEQQWLDEAIPALGGHTPRQCAADPTRRDELIRLLDSFPQQDRPGAMSAHRLREALGL</sequence>
<dbReference type="STRING" id="632772.ROP_01310"/>
<accession>C1ASC9</accession>
<name>C1ASC9_RHOOB</name>
<protein>
    <recommendedName>
        <fullName evidence="3">SEC-C motif-containing protein</fullName>
    </recommendedName>
</protein>
<dbReference type="Gene3D" id="3.10.450.50">
    <property type="match status" value="1"/>
</dbReference>
<dbReference type="HOGENOM" id="CLU_020361_0_0_11"/>
<evidence type="ECO:0000313" key="1">
    <source>
        <dbReference type="EMBL" id="BAH48378.1"/>
    </source>
</evidence>
<evidence type="ECO:0000313" key="2">
    <source>
        <dbReference type="Proteomes" id="UP000002212"/>
    </source>
</evidence>
<dbReference type="EMBL" id="AP011115">
    <property type="protein sequence ID" value="BAH48378.1"/>
    <property type="molecule type" value="Genomic_DNA"/>
</dbReference>
<gene>
    <name evidence="1" type="ordered locus">ROP_01310</name>
</gene>
<dbReference type="InterPro" id="IPR011990">
    <property type="entry name" value="TPR-like_helical_dom_sf"/>
</dbReference>
<dbReference type="PATRIC" id="fig|632772.20.peg.159"/>
<proteinExistence type="predicted"/>
<dbReference type="Pfam" id="PF02810">
    <property type="entry name" value="SEC-C"/>
    <property type="match status" value="1"/>
</dbReference>
<dbReference type="KEGG" id="rop:ROP_01310"/>
<dbReference type="Proteomes" id="UP000002212">
    <property type="component" value="Chromosome"/>
</dbReference>
<evidence type="ECO:0008006" key="3">
    <source>
        <dbReference type="Google" id="ProtNLM"/>
    </source>
</evidence>